<evidence type="ECO:0000256" key="3">
    <source>
        <dbReference type="ARBA" id="ARBA00022946"/>
    </source>
</evidence>
<keyword evidence="6 9" id="KW-0687">Ribonucleoprotein</keyword>
<keyword evidence="3" id="KW-0809">Transit peptide</keyword>
<keyword evidence="12" id="KW-1185">Reference proteome</keyword>
<dbReference type="PROSITE" id="PS00474">
    <property type="entry name" value="RIBOSOMAL_L3"/>
    <property type="match status" value="1"/>
</dbReference>
<dbReference type="FunCoup" id="A0A4W6CRC3">
    <property type="interactions" value="1282"/>
</dbReference>
<dbReference type="GO" id="GO:0003735">
    <property type="term" value="F:structural constituent of ribosome"/>
    <property type="evidence" value="ECO:0007669"/>
    <property type="project" value="InterPro"/>
</dbReference>
<dbReference type="GeneTree" id="ENSGT00390000011422"/>
<keyword evidence="5" id="KW-0496">Mitochondrion</keyword>
<reference evidence="11" key="2">
    <citation type="submission" date="2025-08" db="UniProtKB">
        <authorList>
            <consortium name="Ensembl"/>
        </authorList>
    </citation>
    <scope>IDENTIFICATION</scope>
</reference>
<dbReference type="GO" id="GO:0006412">
    <property type="term" value="P:translation"/>
    <property type="evidence" value="ECO:0007669"/>
    <property type="project" value="InterPro"/>
</dbReference>
<dbReference type="PANTHER" id="PTHR11229">
    <property type="entry name" value="50S RIBOSOMAL PROTEIN L3"/>
    <property type="match status" value="1"/>
</dbReference>
<dbReference type="PANTHER" id="PTHR11229:SF8">
    <property type="entry name" value="LARGE RIBOSOMAL SUBUNIT PROTEIN UL3M"/>
    <property type="match status" value="1"/>
</dbReference>
<comment type="subcellular location">
    <subcellularLocation>
        <location evidence="1">Mitochondrion</location>
    </subcellularLocation>
</comment>
<dbReference type="GO" id="GO:0005762">
    <property type="term" value="C:mitochondrial large ribosomal subunit"/>
    <property type="evidence" value="ECO:0007669"/>
    <property type="project" value="TreeGrafter"/>
</dbReference>
<proteinExistence type="inferred from homology"/>
<evidence type="ECO:0000256" key="4">
    <source>
        <dbReference type="ARBA" id="ARBA00022980"/>
    </source>
</evidence>
<dbReference type="Pfam" id="PF00297">
    <property type="entry name" value="Ribosomal_L3"/>
    <property type="match status" value="1"/>
</dbReference>
<accession>A0A4W6CRC3</accession>
<dbReference type="Proteomes" id="UP000314980">
    <property type="component" value="Unassembled WGS sequence"/>
</dbReference>
<evidence type="ECO:0000256" key="5">
    <source>
        <dbReference type="ARBA" id="ARBA00023128"/>
    </source>
</evidence>
<evidence type="ECO:0000313" key="12">
    <source>
        <dbReference type="Proteomes" id="UP000314980"/>
    </source>
</evidence>
<evidence type="ECO:0000256" key="6">
    <source>
        <dbReference type="ARBA" id="ARBA00023274"/>
    </source>
</evidence>
<reference evidence="12" key="1">
    <citation type="submission" date="2015-09" db="EMBL/GenBank/DDBJ databases">
        <authorList>
            <person name="Sai Rama Sridatta P."/>
        </authorList>
    </citation>
    <scope>NUCLEOTIDE SEQUENCE [LARGE SCALE GENOMIC DNA]</scope>
</reference>
<dbReference type="Ensembl" id="ENSLCAT00010015166.1">
    <property type="protein sequence ID" value="ENSLCAP00010014849.1"/>
    <property type="gene ID" value="ENSLCAG00010007039.1"/>
</dbReference>
<dbReference type="NCBIfam" id="TIGR03625">
    <property type="entry name" value="L3_bact"/>
    <property type="match status" value="1"/>
</dbReference>
<dbReference type="InterPro" id="IPR000597">
    <property type="entry name" value="Ribosomal_uL3"/>
</dbReference>
<feature type="region of interest" description="Disordered" evidence="10">
    <location>
        <begin position="181"/>
        <end position="206"/>
    </location>
</feature>
<dbReference type="InterPro" id="IPR019927">
    <property type="entry name" value="Ribosomal_uL3_bac/org-type"/>
</dbReference>
<reference evidence="11" key="3">
    <citation type="submission" date="2025-09" db="UniProtKB">
        <authorList>
            <consortium name="Ensembl"/>
        </authorList>
    </citation>
    <scope>IDENTIFICATION</scope>
</reference>
<evidence type="ECO:0000256" key="8">
    <source>
        <dbReference type="ARBA" id="ARBA00035396"/>
    </source>
</evidence>
<evidence type="ECO:0000256" key="1">
    <source>
        <dbReference type="ARBA" id="ARBA00004173"/>
    </source>
</evidence>
<dbReference type="AlphaFoldDB" id="A0A4W6CRC3"/>
<dbReference type="InterPro" id="IPR009000">
    <property type="entry name" value="Transl_B-barrel_sf"/>
</dbReference>
<evidence type="ECO:0000256" key="2">
    <source>
        <dbReference type="ARBA" id="ARBA00006540"/>
    </source>
</evidence>
<dbReference type="FunFam" id="2.40.30.10:FF:000067">
    <property type="entry name" value="39S ribosomal protein L3, mitochondrial"/>
    <property type="match status" value="1"/>
</dbReference>
<evidence type="ECO:0000256" key="10">
    <source>
        <dbReference type="SAM" id="MobiDB-lite"/>
    </source>
</evidence>
<dbReference type="InParanoid" id="A0A4W6CRC3"/>
<dbReference type="Gene3D" id="2.40.30.10">
    <property type="entry name" value="Translation factors"/>
    <property type="match status" value="2"/>
</dbReference>
<sequence>MGCVRTVKTTTWFEEHLTEDNQQYMRKSAAEEYRRQTAEKLNPLKDEPWQRHEWTEGSRRVGLVAVKLGMAPIWTKTGERHVVTMLQVQDCHVLKHLSKEENDGHTAALIVGGKNVSPFHVRESLIFLTVLYKFCNIILLIVCSGTPLYAAHFRPGQFVDVTAKSIGKGFQGVMKRWGFKGQPASHGQTKTHRRPGASGPGGDPAKVFKGKKMPGRMGNVYVTAHGLKIWRVNTKYNVLYVNGSVPGHRNCLLKVKIIIHTCTHTHAQFDV</sequence>
<gene>
    <name evidence="11" type="primary">MRPL3</name>
</gene>
<dbReference type="SUPFAM" id="SSF50447">
    <property type="entry name" value="Translation proteins"/>
    <property type="match status" value="1"/>
</dbReference>
<keyword evidence="4 9" id="KW-0689">Ribosomal protein</keyword>
<name>A0A4W6CRC3_LATCA</name>
<dbReference type="InterPro" id="IPR019926">
    <property type="entry name" value="Ribosomal_uL3_CS"/>
</dbReference>
<dbReference type="GO" id="GO:0005743">
    <property type="term" value="C:mitochondrial inner membrane"/>
    <property type="evidence" value="ECO:0007669"/>
    <property type="project" value="UniProtKB-ARBA"/>
</dbReference>
<organism evidence="11 12">
    <name type="scientific">Lates calcarifer</name>
    <name type="common">Barramundi</name>
    <name type="synonym">Holocentrus calcarifer</name>
    <dbReference type="NCBI Taxonomy" id="8187"/>
    <lineage>
        <taxon>Eukaryota</taxon>
        <taxon>Metazoa</taxon>
        <taxon>Chordata</taxon>
        <taxon>Craniata</taxon>
        <taxon>Vertebrata</taxon>
        <taxon>Euteleostomi</taxon>
        <taxon>Actinopterygii</taxon>
        <taxon>Neopterygii</taxon>
        <taxon>Teleostei</taxon>
        <taxon>Neoteleostei</taxon>
        <taxon>Acanthomorphata</taxon>
        <taxon>Carangaria</taxon>
        <taxon>Carangaria incertae sedis</taxon>
        <taxon>Centropomidae</taxon>
        <taxon>Lates</taxon>
    </lineage>
</organism>
<dbReference type="STRING" id="8187.ENSLCAP00010014849"/>
<dbReference type="FunFam" id="2.40.30.10:FF:000049">
    <property type="entry name" value="39S ribosomal protein L3, mitochondrial"/>
    <property type="match status" value="1"/>
</dbReference>
<evidence type="ECO:0000256" key="7">
    <source>
        <dbReference type="ARBA" id="ARBA00035209"/>
    </source>
</evidence>
<evidence type="ECO:0000313" key="11">
    <source>
        <dbReference type="Ensembl" id="ENSLCAP00010014849.1"/>
    </source>
</evidence>
<protein>
    <recommendedName>
        <fullName evidence="7">Large ribosomal subunit protein uL3m</fullName>
    </recommendedName>
    <alternativeName>
        <fullName evidence="8">39S ribosomal protein L3, mitochondrial</fullName>
    </alternativeName>
</protein>
<comment type="similarity">
    <text evidence="2 9">Belongs to the universal ribosomal protein uL3 family.</text>
</comment>
<evidence type="ECO:0000256" key="9">
    <source>
        <dbReference type="RuleBase" id="RU003905"/>
    </source>
</evidence>